<dbReference type="PROSITE" id="PS01036">
    <property type="entry name" value="HSP70_3"/>
    <property type="match status" value="1"/>
</dbReference>
<feature type="compositionally biased region" description="Basic and acidic residues" evidence="6">
    <location>
        <begin position="805"/>
        <end position="820"/>
    </location>
</feature>
<feature type="compositionally biased region" description="Low complexity" evidence="6">
    <location>
        <begin position="827"/>
        <end position="839"/>
    </location>
</feature>
<dbReference type="Gene3D" id="3.30.420.40">
    <property type="match status" value="2"/>
</dbReference>
<dbReference type="Gene3D" id="3.30.30.30">
    <property type="match status" value="1"/>
</dbReference>
<evidence type="ECO:0000256" key="1">
    <source>
        <dbReference type="ARBA" id="ARBA00004319"/>
    </source>
</evidence>
<keyword evidence="2 7" id="KW-0732">Signal</keyword>
<keyword evidence="9" id="KW-1185">Reference proteome</keyword>
<comment type="subcellular location">
    <subcellularLocation>
        <location evidence="1">Endoplasmic reticulum lumen</location>
    </subcellularLocation>
</comment>
<feature type="region of interest" description="Disordered" evidence="6">
    <location>
        <begin position="798"/>
        <end position="847"/>
    </location>
</feature>
<dbReference type="EMBL" id="CP064812">
    <property type="protein sequence ID" value="QPG73575.1"/>
    <property type="molecule type" value="Genomic_DNA"/>
</dbReference>
<evidence type="ECO:0000313" key="9">
    <source>
        <dbReference type="Proteomes" id="UP000662931"/>
    </source>
</evidence>
<evidence type="ECO:0000256" key="4">
    <source>
        <dbReference type="ARBA" id="ARBA00022840"/>
    </source>
</evidence>
<dbReference type="GO" id="GO:0034663">
    <property type="term" value="C:endoplasmic reticulum chaperone complex"/>
    <property type="evidence" value="ECO:0007669"/>
    <property type="project" value="TreeGrafter"/>
</dbReference>
<evidence type="ECO:0000256" key="5">
    <source>
        <dbReference type="ARBA" id="ARBA00023186"/>
    </source>
</evidence>
<evidence type="ECO:0000256" key="3">
    <source>
        <dbReference type="ARBA" id="ARBA00022741"/>
    </source>
</evidence>
<feature type="signal peptide" evidence="7">
    <location>
        <begin position="1"/>
        <end position="20"/>
    </location>
</feature>
<dbReference type="SUPFAM" id="SSF100934">
    <property type="entry name" value="Heat shock protein 70kD (HSP70), C-terminal subdomain"/>
    <property type="match status" value="1"/>
</dbReference>
<dbReference type="InterPro" id="IPR029048">
    <property type="entry name" value="HSP70_C_sf"/>
</dbReference>
<reference evidence="8" key="1">
    <citation type="submission" date="2020-10" db="EMBL/GenBank/DDBJ databases">
        <authorList>
            <person name="Roach M.J.R."/>
        </authorList>
    </citation>
    <scope>NUCLEOTIDE SEQUENCE</scope>
    <source>
        <strain evidence="8">CBS 1945</strain>
    </source>
</reference>
<accession>A0A875RZU8</accession>
<dbReference type="PANTHER" id="PTHR45639">
    <property type="entry name" value="HSC70CB, ISOFORM G-RELATED"/>
    <property type="match status" value="1"/>
</dbReference>
<keyword evidence="3" id="KW-0547">Nucleotide-binding</keyword>
<dbReference type="Gene3D" id="3.90.640.10">
    <property type="entry name" value="Actin, Chain A, domain 4"/>
    <property type="match status" value="1"/>
</dbReference>
<name>A0A875RZU8_EENNA</name>
<dbReference type="CDD" id="cd10230">
    <property type="entry name" value="ASKHA_NBD_HSP70_HYOU1"/>
    <property type="match status" value="1"/>
</dbReference>
<dbReference type="GeneID" id="62194288"/>
<dbReference type="Gene3D" id="1.20.1270.10">
    <property type="match status" value="1"/>
</dbReference>
<gene>
    <name evidence="8" type="ORF">FOA43_000887</name>
</gene>
<sequence>MKIIEFLIVAVLGLICCVQAALLAVDYGQEYTKAILIAPSVPVDLLLSPDSKRKDVSGLSLTTVPGEGSGILRNYGFHALNTCIREPAGCLTYLKPLIGKSPSDPAAAVFADDHPGVEMIEIEGRNSTGFRFGSSTFSVEEIVAMNLADIKERAQNRWDELSPNTYNVIDEVAISVPRYYSQTERKALVDAAEISGMRVAAFVDDGVSAAISYAEHRTFPEGQKQYNIIYDMGAGSTKATLVSVATINDTLTLTVEGYGYDRVLGGQVFTSAIKNILIDKFMDQHKNHISRDEFTSDSRAMNKLWQAADKAKLVLSANTETRVSLDNLYAERDLRCVVSREEFEQKVNELIENSSIPLKTALGDLPLAELNSVILVGGSTRVPAVQKRLAAYLGSPDKLSKNVNADEAVVYGLTLRSAGMAGYKRRRNIDVIDRAENELAVAINGLTEREVIIEKGAAIEKFTIPHNFTLLHGQTGSLNLTFFEGAVPFREYHLELSLTEDTCPEGLYYTSDVVIKRSGVVHLKSMKAVCIKDAKTTTTLPTTPEAVGIKPLNPKQMKDSKQKLAALNVQDKDRIYRESLINSLEASLYDMRDYLEDEEVIKKGPQDLIIKAGKLVSELLIWLDDEAPTSSTKEIKKRLGKLQRYRSKLHTYVATPDELLTLDNFVQLTNDSTTLMHELQDFMVTMSEDAMEMQETYEKNNLNFEEASGKLNFEMKGETEAELLDAVKHTNKLAEIVKELEAGSEGVKGKSRRELIDLRESSLSTIKRLKKCMKTLQMVHDTRLNFLKERLRTALNTRARKAKKNSIDKAETETKTEITDKVPQQDNSTASTSHNSSSSGNVEHDEL</sequence>
<dbReference type="RefSeq" id="XP_038777140.1">
    <property type="nucleotide sequence ID" value="XM_038921212.1"/>
</dbReference>
<dbReference type="InterPro" id="IPR043129">
    <property type="entry name" value="ATPase_NBD"/>
</dbReference>
<dbReference type="Pfam" id="PF00012">
    <property type="entry name" value="HSP70"/>
    <property type="match status" value="1"/>
</dbReference>
<dbReference type="SUPFAM" id="SSF53067">
    <property type="entry name" value="Actin-like ATPase domain"/>
    <property type="match status" value="2"/>
</dbReference>
<dbReference type="GO" id="GO:0030968">
    <property type="term" value="P:endoplasmic reticulum unfolded protein response"/>
    <property type="evidence" value="ECO:0007669"/>
    <property type="project" value="TreeGrafter"/>
</dbReference>
<dbReference type="KEGG" id="bnn:FOA43_000887"/>
<keyword evidence="4" id="KW-0067">ATP-binding</keyword>
<dbReference type="GO" id="GO:0140662">
    <property type="term" value="F:ATP-dependent protein folding chaperone"/>
    <property type="evidence" value="ECO:0007669"/>
    <property type="project" value="InterPro"/>
</dbReference>
<feature type="chain" id="PRO_5034389076" evidence="7">
    <location>
        <begin position="21"/>
        <end position="847"/>
    </location>
</feature>
<keyword evidence="5" id="KW-0143">Chaperone</keyword>
<evidence type="ECO:0000256" key="2">
    <source>
        <dbReference type="ARBA" id="ARBA00022729"/>
    </source>
</evidence>
<dbReference type="PANTHER" id="PTHR45639:SF3">
    <property type="entry name" value="HYPOXIA UP-REGULATED PROTEIN 1"/>
    <property type="match status" value="1"/>
</dbReference>
<proteinExistence type="predicted"/>
<dbReference type="OrthoDB" id="10262720at2759"/>
<dbReference type="PRINTS" id="PR00301">
    <property type="entry name" value="HEATSHOCK70"/>
</dbReference>
<dbReference type="GO" id="GO:0005524">
    <property type="term" value="F:ATP binding"/>
    <property type="evidence" value="ECO:0007669"/>
    <property type="project" value="UniProtKB-KW"/>
</dbReference>
<evidence type="ECO:0000256" key="6">
    <source>
        <dbReference type="SAM" id="MobiDB-lite"/>
    </source>
</evidence>
<dbReference type="FunFam" id="3.90.640.10:FF:000003">
    <property type="entry name" value="Molecular chaperone DnaK"/>
    <property type="match status" value="1"/>
</dbReference>
<organism evidence="8 9">
    <name type="scientific">Eeniella nana</name>
    <name type="common">Yeast</name>
    <name type="synonym">Brettanomyces nanus</name>
    <dbReference type="NCBI Taxonomy" id="13502"/>
    <lineage>
        <taxon>Eukaryota</taxon>
        <taxon>Fungi</taxon>
        <taxon>Dikarya</taxon>
        <taxon>Ascomycota</taxon>
        <taxon>Saccharomycotina</taxon>
        <taxon>Pichiomycetes</taxon>
        <taxon>Pichiales</taxon>
        <taxon>Pichiaceae</taxon>
        <taxon>Brettanomyces</taxon>
    </lineage>
</organism>
<dbReference type="Proteomes" id="UP000662931">
    <property type="component" value="Chromosome 1"/>
</dbReference>
<dbReference type="InterPro" id="IPR013126">
    <property type="entry name" value="Hsp_70_fam"/>
</dbReference>
<evidence type="ECO:0000256" key="7">
    <source>
        <dbReference type="SAM" id="SignalP"/>
    </source>
</evidence>
<evidence type="ECO:0000313" key="8">
    <source>
        <dbReference type="EMBL" id="QPG73575.1"/>
    </source>
</evidence>
<dbReference type="AlphaFoldDB" id="A0A875RZU8"/>
<dbReference type="GO" id="GO:0005788">
    <property type="term" value="C:endoplasmic reticulum lumen"/>
    <property type="evidence" value="ECO:0007669"/>
    <property type="project" value="UniProtKB-SubCell"/>
</dbReference>
<protein>
    <submittedName>
        <fullName evidence="8">Uncharacterized protein</fullName>
    </submittedName>
</protein>
<dbReference type="InterPro" id="IPR018181">
    <property type="entry name" value="Heat_shock_70_CS"/>
</dbReference>